<feature type="non-terminal residue" evidence="1">
    <location>
        <position position="1"/>
    </location>
</feature>
<protein>
    <submittedName>
        <fullName evidence="1">Nuclear pore complex interacting protein family, member A9</fullName>
    </submittedName>
</protein>
<gene>
    <name evidence="1" type="ORF">WCI35_028414</name>
</gene>
<evidence type="ECO:0000313" key="1">
    <source>
        <dbReference type="EMBL" id="KAL2766431.1"/>
    </source>
</evidence>
<feature type="non-terminal residue" evidence="1">
    <location>
        <position position="21"/>
    </location>
</feature>
<proteinExistence type="predicted"/>
<evidence type="ECO:0000313" key="2">
    <source>
        <dbReference type="Proteomes" id="UP001610411"/>
    </source>
</evidence>
<organism evidence="1 2">
    <name type="scientific">Daubentonia madagascariensis</name>
    <name type="common">Aye-aye</name>
    <name type="synonym">Sciurus madagascariensis</name>
    <dbReference type="NCBI Taxonomy" id="31869"/>
    <lineage>
        <taxon>Eukaryota</taxon>
        <taxon>Metazoa</taxon>
        <taxon>Chordata</taxon>
        <taxon>Craniata</taxon>
        <taxon>Vertebrata</taxon>
        <taxon>Euteleostomi</taxon>
        <taxon>Mammalia</taxon>
        <taxon>Eutheria</taxon>
        <taxon>Euarchontoglires</taxon>
        <taxon>Primates</taxon>
        <taxon>Strepsirrhini</taxon>
        <taxon>Chiromyiformes</taxon>
        <taxon>Daubentoniidae</taxon>
        <taxon>Daubentonia</taxon>
    </lineage>
</organism>
<comment type="caution">
    <text evidence="1">The sequence shown here is derived from an EMBL/GenBank/DDBJ whole genome shotgun (WGS) entry which is preliminary data.</text>
</comment>
<name>A0ABD2DIP1_DAUMA</name>
<dbReference type="Proteomes" id="UP001610411">
    <property type="component" value="Unassembled WGS sequence"/>
</dbReference>
<reference evidence="1 2" key="1">
    <citation type="journal article" date="2024" name="G3 (Bethesda)">
        <title>A hybrid genome assembly of the endangered aye-aye (Daubentonia madagascariensis).</title>
        <authorList>
            <person name="Versoza C.J."/>
            <person name="Pfeifer S.P."/>
        </authorList>
    </citation>
    <scope>NUCLEOTIDE SEQUENCE [LARGE SCALE GENOMIC DNA]</scope>
    <source>
        <strain evidence="1">6821</strain>
    </source>
</reference>
<accession>A0ABD2DIP1</accession>
<dbReference type="EMBL" id="JBFSEQ010000011">
    <property type="protein sequence ID" value="KAL2766431.1"/>
    <property type="molecule type" value="Genomic_DNA"/>
</dbReference>
<keyword evidence="2" id="KW-1185">Reference proteome</keyword>
<sequence>VFCCLLHELLREGVKPPTLLV</sequence>
<dbReference type="AlphaFoldDB" id="A0ABD2DIP1"/>